<protein>
    <submittedName>
        <fullName evidence="1">Uncharacterized protein</fullName>
    </submittedName>
</protein>
<gene>
    <name evidence="1" type="ORF">PCL_12968</name>
</gene>
<organism evidence="1 2">
    <name type="scientific">Purpureocillium lilacinum</name>
    <name type="common">Paecilomyces lilacinus</name>
    <dbReference type="NCBI Taxonomy" id="33203"/>
    <lineage>
        <taxon>Eukaryota</taxon>
        <taxon>Fungi</taxon>
        <taxon>Dikarya</taxon>
        <taxon>Ascomycota</taxon>
        <taxon>Pezizomycotina</taxon>
        <taxon>Sordariomycetes</taxon>
        <taxon>Hypocreomycetidae</taxon>
        <taxon>Hypocreales</taxon>
        <taxon>Ophiocordycipitaceae</taxon>
        <taxon>Purpureocillium</taxon>
    </lineage>
</organism>
<evidence type="ECO:0000313" key="1">
    <source>
        <dbReference type="EMBL" id="PWI70569.1"/>
    </source>
</evidence>
<evidence type="ECO:0000313" key="2">
    <source>
        <dbReference type="Proteomes" id="UP000245956"/>
    </source>
</evidence>
<proteinExistence type="predicted"/>
<dbReference type="AlphaFoldDB" id="A0A2U3E7X3"/>
<accession>A0A2U3E7X3</accession>
<reference evidence="1 2" key="1">
    <citation type="journal article" date="2016" name="Front. Microbiol.">
        <title>Genome and transcriptome sequences reveal the specific parasitism of the nematophagous Purpureocillium lilacinum 36-1.</title>
        <authorList>
            <person name="Xie J."/>
            <person name="Li S."/>
            <person name="Mo C."/>
            <person name="Xiao X."/>
            <person name="Peng D."/>
            <person name="Wang G."/>
            <person name="Xiao Y."/>
        </authorList>
    </citation>
    <scope>NUCLEOTIDE SEQUENCE [LARGE SCALE GENOMIC DNA]</scope>
    <source>
        <strain evidence="1 2">36-1</strain>
    </source>
</reference>
<dbReference type="EMBL" id="LCWV01000009">
    <property type="protein sequence ID" value="PWI70569.1"/>
    <property type="molecule type" value="Genomic_DNA"/>
</dbReference>
<dbReference type="Proteomes" id="UP000245956">
    <property type="component" value="Unassembled WGS sequence"/>
</dbReference>
<sequence>MADAFVSAFNQATMFAFQHNAASYGWSEVIVGQEREHAERPEPLRDVLMAETIVTFELDGWLGSYSIRLAMLDDKHKADAIENPFVSAVMMMMMMMMELGCSRSGSLRGCLEALHPLGLVALIQTVHGGVVEVVGCWAMTDKVM</sequence>
<name>A0A2U3E7X3_PURLI</name>
<comment type="caution">
    <text evidence="1">The sequence shown here is derived from an EMBL/GenBank/DDBJ whole genome shotgun (WGS) entry which is preliminary data.</text>
</comment>